<evidence type="ECO:0000313" key="3">
    <source>
        <dbReference type="Proteomes" id="UP001501222"/>
    </source>
</evidence>
<name>A0ABP6VNZ4_9ACTN</name>
<accession>A0ABP6VNZ4</accession>
<sequence>MVRQWASVRFRVLTKKTARHLVDETRKSAKEQRRSAAKGTAEATADEIVETERVMREVKRDINRSGLTLVEDHLRLLAARTPARTSRRTSTRSR</sequence>
<keyword evidence="3" id="KW-1185">Reference proteome</keyword>
<gene>
    <name evidence="2" type="ORF">GCM10022235_00880</name>
</gene>
<dbReference type="EMBL" id="BAABAA010000001">
    <property type="protein sequence ID" value="GAA3537246.1"/>
    <property type="molecule type" value="Genomic_DNA"/>
</dbReference>
<reference evidence="3" key="1">
    <citation type="journal article" date="2019" name="Int. J. Syst. Evol. Microbiol.">
        <title>The Global Catalogue of Microorganisms (GCM) 10K type strain sequencing project: providing services to taxonomists for standard genome sequencing and annotation.</title>
        <authorList>
            <consortium name="The Broad Institute Genomics Platform"/>
            <consortium name="The Broad Institute Genome Sequencing Center for Infectious Disease"/>
            <person name="Wu L."/>
            <person name="Ma J."/>
        </authorList>
    </citation>
    <scope>NUCLEOTIDE SEQUENCE [LARGE SCALE GENOMIC DNA]</scope>
    <source>
        <strain evidence="3">JCM 16928</strain>
    </source>
</reference>
<dbReference type="Proteomes" id="UP001501222">
    <property type="component" value="Unassembled WGS sequence"/>
</dbReference>
<protein>
    <submittedName>
        <fullName evidence="2">Uncharacterized protein</fullName>
    </submittedName>
</protein>
<evidence type="ECO:0000256" key="1">
    <source>
        <dbReference type="SAM" id="MobiDB-lite"/>
    </source>
</evidence>
<feature type="compositionally biased region" description="Basic and acidic residues" evidence="1">
    <location>
        <begin position="23"/>
        <end position="34"/>
    </location>
</feature>
<evidence type="ECO:0000313" key="2">
    <source>
        <dbReference type="EMBL" id="GAA3537246.1"/>
    </source>
</evidence>
<comment type="caution">
    <text evidence="2">The sequence shown here is derived from an EMBL/GenBank/DDBJ whole genome shotgun (WGS) entry which is preliminary data.</text>
</comment>
<proteinExistence type="predicted"/>
<feature type="region of interest" description="Disordered" evidence="1">
    <location>
        <begin position="23"/>
        <end position="44"/>
    </location>
</feature>
<organism evidence="2 3">
    <name type="scientific">Kribbella ginsengisoli</name>
    <dbReference type="NCBI Taxonomy" id="363865"/>
    <lineage>
        <taxon>Bacteria</taxon>
        <taxon>Bacillati</taxon>
        <taxon>Actinomycetota</taxon>
        <taxon>Actinomycetes</taxon>
        <taxon>Propionibacteriales</taxon>
        <taxon>Kribbellaceae</taxon>
        <taxon>Kribbella</taxon>
    </lineage>
</organism>